<accession>A0A7D9N8B6</accession>
<protein>
    <recommendedName>
        <fullName evidence="3">Antitoxin</fullName>
    </recommendedName>
</protein>
<reference evidence="1 2" key="1">
    <citation type="journal article" date="2014" name="Genome Announc.">
        <title>Complete Genome Sequences of Lactobacillus johnsonii Strain N6.2 and Lactobacillus reuteri Strain TD1.</title>
        <authorList>
            <person name="Leonard M.T."/>
            <person name="Valladares R.B."/>
            <person name="Ardissone A."/>
            <person name="Gonzalez C.F."/>
            <person name="Lorca G.L."/>
            <person name="Triplett E.W."/>
        </authorList>
    </citation>
    <scope>NUCLEOTIDE SEQUENCE [LARGE SCALE GENOMIC DNA]</scope>
    <source>
        <strain evidence="1 2">N6.2</strain>
    </source>
</reference>
<evidence type="ECO:0008006" key="3">
    <source>
        <dbReference type="Google" id="ProtNLM"/>
    </source>
</evidence>
<dbReference type="Proteomes" id="UP000018522">
    <property type="component" value="Chromosome"/>
</dbReference>
<dbReference type="KEGG" id="ljn:T285_08765"/>
<name>A0A7D9N8B6_LACJH</name>
<proteinExistence type="predicted"/>
<evidence type="ECO:0000313" key="2">
    <source>
        <dbReference type="Proteomes" id="UP000018522"/>
    </source>
</evidence>
<evidence type="ECO:0000313" key="1">
    <source>
        <dbReference type="EMBL" id="AHA98040.1"/>
    </source>
</evidence>
<organism evidence="1 2">
    <name type="scientific">Lactobacillus johnsonii N6.2</name>
    <dbReference type="NCBI Taxonomy" id="1408186"/>
    <lineage>
        <taxon>Bacteria</taxon>
        <taxon>Bacillati</taxon>
        <taxon>Bacillota</taxon>
        <taxon>Bacilli</taxon>
        <taxon>Lactobacillales</taxon>
        <taxon>Lactobacillaceae</taxon>
        <taxon>Lactobacillus</taxon>
    </lineage>
</organism>
<gene>
    <name evidence="1" type="ORF">T285_08765</name>
</gene>
<sequence>MMRKIKRRKIMAKRSFSINDETDRLLNYYLNHSDKEWDLVINEAIKSYVCDHLTQKQVHEAVKHTGKDAFPANEVLRTFNSSCINGES</sequence>
<dbReference type="AlphaFoldDB" id="A0A7D9N8B6"/>
<dbReference type="EMBL" id="CP006811">
    <property type="protein sequence ID" value="AHA98040.1"/>
    <property type="molecule type" value="Genomic_DNA"/>
</dbReference>